<sequence>MDGGMGLHSYIAQVDLERKNVIHELNRAKTQVPQISILHVVDPAEHSRVSADQDSSDEPSKGPHTVKLVMVLGPVATGFEASFHGRHHGPSSGPRSVKGPVVWHLGLVQALNIRITIRLILDSTSAASVVSPHILRLAVKGKTTHEAGRDVVRGFKGPFQATGPGSQLPRRLVDPQTAREGLHLRFASVKSYLNLSEQNNRKIGEARQGSMIMKGTMVRRPARGSHLSNGGEPRRPSRAVDHLTSYGKARRGKAELSRLLYQNTGPSTGRGLVDRLWWHP</sequence>
<feature type="compositionally biased region" description="Basic and acidic residues" evidence="1">
    <location>
        <begin position="232"/>
        <end position="241"/>
    </location>
</feature>
<gene>
    <name evidence="2" type="ORF">MTR67_017389</name>
</gene>
<dbReference type="EMBL" id="CP133615">
    <property type="protein sequence ID" value="WMV24004.1"/>
    <property type="molecule type" value="Genomic_DNA"/>
</dbReference>
<dbReference type="Proteomes" id="UP001234989">
    <property type="component" value="Chromosome 4"/>
</dbReference>
<dbReference type="AlphaFoldDB" id="A0AAF0QQ67"/>
<evidence type="ECO:0000256" key="1">
    <source>
        <dbReference type="SAM" id="MobiDB-lite"/>
    </source>
</evidence>
<reference evidence="2" key="1">
    <citation type="submission" date="2023-08" db="EMBL/GenBank/DDBJ databases">
        <title>A de novo genome assembly of Solanum verrucosum Schlechtendal, a Mexican diploid species geographically isolated from the other diploid A-genome species in potato relatives.</title>
        <authorList>
            <person name="Hosaka K."/>
        </authorList>
    </citation>
    <scope>NUCLEOTIDE SEQUENCE</scope>
    <source>
        <tissue evidence="2">Young leaves</tissue>
    </source>
</reference>
<evidence type="ECO:0000313" key="3">
    <source>
        <dbReference type="Proteomes" id="UP001234989"/>
    </source>
</evidence>
<organism evidence="2 3">
    <name type="scientific">Solanum verrucosum</name>
    <dbReference type="NCBI Taxonomy" id="315347"/>
    <lineage>
        <taxon>Eukaryota</taxon>
        <taxon>Viridiplantae</taxon>
        <taxon>Streptophyta</taxon>
        <taxon>Embryophyta</taxon>
        <taxon>Tracheophyta</taxon>
        <taxon>Spermatophyta</taxon>
        <taxon>Magnoliopsida</taxon>
        <taxon>eudicotyledons</taxon>
        <taxon>Gunneridae</taxon>
        <taxon>Pentapetalae</taxon>
        <taxon>asterids</taxon>
        <taxon>lamiids</taxon>
        <taxon>Solanales</taxon>
        <taxon>Solanaceae</taxon>
        <taxon>Solanoideae</taxon>
        <taxon>Solaneae</taxon>
        <taxon>Solanum</taxon>
    </lineage>
</organism>
<feature type="region of interest" description="Disordered" evidence="1">
    <location>
        <begin position="220"/>
        <end position="248"/>
    </location>
</feature>
<proteinExistence type="predicted"/>
<evidence type="ECO:0000313" key="2">
    <source>
        <dbReference type="EMBL" id="WMV24004.1"/>
    </source>
</evidence>
<keyword evidence="3" id="KW-1185">Reference proteome</keyword>
<accession>A0AAF0QQ67</accession>
<protein>
    <submittedName>
        <fullName evidence="2">Uncharacterized protein</fullName>
    </submittedName>
</protein>
<name>A0AAF0QQ67_SOLVR</name>